<dbReference type="PANTHER" id="PTHR43413:SF1">
    <property type="entry name" value="SIROHEME DECARBOXYLASE NIRL SUBUNIT"/>
    <property type="match status" value="1"/>
</dbReference>
<evidence type="ECO:0000256" key="3">
    <source>
        <dbReference type="ARBA" id="ARBA00023457"/>
    </source>
</evidence>
<dbReference type="Gene3D" id="1.10.10.10">
    <property type="entry name" value="Winged helix-like DNA-binding domain superfamily/Winged helix DNA-binding domain"/>
    <property type="match status" value="1"/>
</dbReference>
<feature type="domain" description="Siroheme decarboxylase NirL-like HTH" evidence="7">
    <location>
        <begin position="195"/>
        <end position="228"/>
    </location>
</feature>
<evidence type="ECO:0000259" key="7">
    <source>
        <dbReference type="Pfam" id="PF22451"/>
    </source>
</evidence>
<dbReference type="EMBL" id="CP006868">
    <property type="protein sequence ID" value="UXD21087.1"/>
    <property type="molecule type" value="Genomic_DNA"/>
</dbReference>
<evidence type="ECO:0000256" key="2">
    <source>
        <dbReference type="ARBA" id="ARBA00023444"/>
    </source>
</evidence>
<dbReference type="SUPFAM" id="SSF46785">
    <property type="entry name" value="Winged helix' DNA-binding domain"/>
    <property type="match status" value="1"/>
</dbReference>
<organism evidence="8 9">
    <name type="scientific">Ignicoccus pacificus DSM 13166</name>
    <dbReference type="NCBI Taxonomy" id="940294"/>
    <lineage>
        <taxon>Archaea</taxon>
        <taxon>Thermoproteota</taxon>
        <taxon>Thermoprotei</taxon>
        <taxon>Desulfurococcales</taxon>
        <taxon>Desulfurococcaceae</taxon>
        <taxon>Ignicoccus</taxon>
    </lineage>
</organism>
<dbReference type="InterPro" id="IPR050684">
    <property type="entry name" value="HTH-Siroheme_Decarb"/>
</dbReference>
<evidence type="ECO:0000313" key="8">
    <source>
        <dbReference type="EMBL" id="UXD21087.1"/>
    </source>
</evidence>
<feature type="domain" description="Siroheme decarboxylase NirL-like HTH" evidence="7">
    <location>
        <begin position="13"/>
        <end position="58"/>
    </location>
</feature>
<dbReference type="AlphaFoldDB" id="A0A977K8R8"/>
<evidence type="ECO:0000259" key="6">
    <source>
        <dbReference type="Pfam" id="PF17805"/>
    </source>
</evidence>
<feature type="domain" description="Siroheme decarboxylase AsnC-like ligand binding" evidence="6">
    <location>
        <begin position="238"/>
        <end position="322"/>
    </location>
</feature>
<sequence length="327" mass="37790">MRATVLEVLTEFDAHLLNELQYNFPLTLTPFKDIAERLDVSENKVLQRTRELLEQRIIKRIGFTVNYKSQGKVAALVGVRATSRDEVEKLKNVLLKNPEVTHNYLRDDPDYQVWFTIKAKTLEDLKNDVKDILEPLGFTKYIILPSKKVCKVSVKYDLIRGIAWSPPAPQRDRVPRPEELGLPKELPKAVSRLKVVSRPYKEIAEKFNMSEGELLDKVKLMLEHNILRNPGASIDGDKVGFKYNVMVVMNVDNDIEVCKKIAENVWEASHVVAREVPPEWPYPVYFVLHAMRKEPVEEVIQKVVDEFRPIDYRSLYSIENLKPGIAR</sequence>
<dbReference type="PANTHER" id="PTHR43413">
    <property type="entry name" value="TRANSCRIPTIONAL REGULATOR, ASNC FAMILY"/>
    <property type="match status" value="1"/>
</dbReference>
<dbReference type="InterPro" id="IPR036390">
    <property type="entry name" value="WH_DNA-bd_sf"/>
</dbReference>
<dbReference type="InterPro" id="IPR019888">
    <property type="entry name" value="Tscrpt_reg_AsnC-like"/>
</dbReference>
<dbReference type="SMART" id="SM00344">
    <property type="entry name" value="HTH_ASNC"/>
    <property type="match status" value="1"/>
</dbReference>
<keyword evidence="1" id="KW-0456">Lyase</keyword>
<dbReference type="Gene3D" id="3.30.70.3460">
    <property type="match status" value="2"/>
</dbReference>
<keyword evidence="9" id="KW-1185">Reference proteome</keyword>
<protein>
    <recommendedName>
        <fullName evidence="4">siroheme decarboxylase</fullName>
        <ecNumber evidence="4">4.1.1.111</ecNumber>
    </recommendedName>
</protein>
<feature type="domain" description="Siroheme decarboxylase AsnC-like ligand binding" evidence="6">
    <location>
        <begin position="81"/>
        <end position="149"/>
    </location>
</feature>
<evidence type="ECO:0000313" key="9">
    <source>
        <dbReference type="Proteomes" id="UP001063698"/>
    </source>
</evidence>
<dbReference type="Pfam" id="PF17805">
    <property type="entry name" value="AsnC_trans_reg2"/>
    <property type="match status" value="2"/>
</dbReference>
<dbReference type="InterPro" id="IPR053953">
    <property type="entry name" value="NirdL-like_HTH"/>
</dbReference>
<comment type="pathway">
    <text evidence="2">Porphyrin-containing compound metabolism.</text>
</comment>
<comment type="similarity">
    <text evidence="3">Belongs to the Ahb/Nir family.</text>
</comment>
<dbReference type="Pfam" id="PF22451">
    <property type="entry name" value="NirdL-like_HTH"/>
    <property type="match status" value="2"/>
</dbReference>
<accession>A0A977K8R8</accession>
<dbReference type="KEGG" id="ipc:IPA_00015"/>
<proteinExistence type="inferred from homology"/>
<dbReference type="EC" id="4.1.1.111" evidence="4"/>
<reference evidence="8" key="1">
    <citation type="submission" date="2013-11" db="EMBL/GenBank/DDBJ databases">
        <title>Comparative genomics of Ignicoccus.</title>
        <authorList>
            <person name="Podar M."/>
        </authorList>
    </citation>
    <scope>NUCLEOTIDE SEQUENCE</scope>
    <source>
        <strain evidence="8">DSM 13166</strain>
    </source>
</reference>
<evidence type="ECO:0000256" key="5">
    <source>
        <dbReference type="ARBA" id="ARBA00048470"/>
    </source>
</evidence>
<dbReference type="InterPro" id="IPR036388">
    <property type="entry name" value="WH-like_DNA-bd_sf"/>
</dbReference>
<evidence type="ECO:0000256" key="4">
    <source>
        <dbReference type="ARBA" id="ARBA00023471"/>
    </source>
</evidence>
<dbReference type="Proteomes" id="UP001063698">
    <property type="component" value="Chromosome"/>
</dbReference>
<comment type="catalytic activity">
    <reaction evidence="5">
        <text>siroheme + 2 H(+) = 12,18-didecarboxysiroheme + 2 CO2</text>
        <dbReference type="Rhea" id="RHEA:19093"/>
        <dbReference type="ChEBI" id="CHEBI:15378"/>
        <dbReference type="ChEBI" id="CHEBI:16526"/>
        <dbReference type="ChEBI" id="CHEBI:60052"/>
        <dbReference type="ChEBI" id="CHEBI:140497"/>
        <dbReference type="EC" id="4.1.1.111"/>
    </reaction>
</comment>
<name>A0A977K8R8_9CREN</name>
<evidence type="ECO:0000256" key="1">
    <source>
        <dbReference type="ARBA" id="ARBA00023239"/>
    </source>
</evidence>
<dbReference type="InterPro" id="IPR040523">
    <property type="entry name" value="AsnC_trans_reg2"/>
</dbReference>
<dbReference type="GO" id="GO:0016829">
    <property type="term" value="F:lyase activity"/>
    <property type="evidence" value="ECO:0007669"/>
    <property type="project" value="UniProtKB-KW"/>
</dbReference>
<gene>
    <name evidence="8" type="ORF">IPA_00015</name>
</gene>